<evidence type="ECO:0000313" key="2">
    <source>
        <dbReference type="WBParaSite" id="RSKR_0000805100.1"/>
    </source>
</evidence>
<sequence>MIRVNINAPFNQAYYSQPCQVPQAIKMLDLLPVELMVKISSYLCPIDVKHLRMADKKRNQLILFNYHYLPRFEVALTINRRNDEYIITFTSIKQTENVIYTKRHLLRQNKDFLRLLKVLQINSLVLTNLDGQNSVEDSDCLVYIFQQFVRLRHAHIIAFKIDNVHLSVNNRDWFHLGLTYLLSEQTKSISVKNCTLLDTLTVNDLMAMQHLNTIAWIDTSSGETEIDMLGNQTMERMSHILRYGNPCHHLPFYVEVEAISVFYLIQYLDNWFSISNPNMFSITIGQANEDWKYLLLEECINRQYSTFNMEIPSKACKTAHVKIIFQNNTCKIWSVLDVPAQIENQRVNHARYYRDF</sequence>
<accession>A0AC35U660</accession>
<dbReference type="Proteomes" id="UP000095286">
    <property type="component" value="Unplaced"/>
</dbReference>
<evidence type="ECO:0000313" key="1">
    <source>
        <dbReference type="Proteomes" id="UP000095286"/>
    </source>
</evidence>
<organism evidence="1 2">
    <name type="scientific">Rhabditophanes sp. KR3021</name>
    <dbReference type="NCBI Taxonomy" id="114890"/>
    <lineage>
        <taxon>Eukaryota</taxon>
        <taxon>Metazoa</taxon>
        <taxon>Ecdysozoa</taxon>
        <taxon>Nematoda</taxon>
        <taxon>Chromadorea</taxon>
        <taxon>Rhabditida</taxon>
        <taxon>Tylenchina</taxon>
        <taxon>Panagrolaimomorpha</taxon>
        <taxon>Strongyloidoidea</taxon>
        <taxon>Alloionematidae</taxon>
        <taxon>Rhabditophanes</taxon>
    </lineage>
</organism>
<dbReference type="WBParaSite" id="RSKR_0000805100.1">
    <property type="protein sequence ID" value="RSKR_0000805100.1"/>
    <property type="gene ID" value="RSKR_0000805100"/>
</dbReference>
<reference evidence="2" key="1">
    <citation type="submission" date="2016-11" db="UniProtKB">
        <authorList>
            <consortium name="WormBaseParasite"/>
        </authorList>
    </citation>
    <scope>IDENTIFICATION</scope>
    <source>
        <strain evidence="2">KR3021</strain>
    </source>
</reference>
<proteinExistence type="predicted"/>
<protein>
    <submittedName>
        <fullName evidence="2">F-box domain-containing protein</fullName>
    </submittedName>
</protein>
<name>A0AC35U660_9BILA</name>